<comment type="caution">
    <text evidence="3">The sequence shown here is derived from an EMBL/GenBank/DDBJ whole genome shotgun (WGS) entry which is preliminary data.</text>
</comment>
<dbReference type="EMBL" id="JAYWIO010000008">
    <property type="protein sequence ID" value="KAK7247331.1"/>
    <property type="molecule type" value="Genomic_DNA"/>
</dbReference>
<organism evidence="3 4">
    <name type="scientific">Crotalaria pallida</name>
    <name type="common">Smooth rattlebox</name>
    <name type="synonym">Crotalaria striata</name>
    <dbReference type="NCBI Taxonomy" id="3830"/>
    <lineage>
        <taxon>Eukaryota</taxon>
        <taxon>Viridiplantae</taxon>
        <taxon>Streptophyta</taxon>
        <taxon>Embryophyta</taxon>
        <taxon>Tracheophyta</taxon>
        <taxon>Spermatophyta</taxon>
        <taxon>Magnoliopsida</taxon>
        <taxon>eudicotyledons</taxon>
        <taxon>Gunneridae</taxon>
        <taxon>Pentapetalae</taxon>
        <taxon>rosids</taxon>
        <taxon>fabids</taxon>
        <taxon>Fabales</taxon>
        <taxon>Fabaceae</taxon>
        <taxon>Papilionoideae</taxon>
        <taxon>50 kb inversion clade</taxon>
        <taxon>genistoids sensu lato</taxon>
        <taxon>core genistoids</taxon>
        <taxon>Crotalarieae</taxon>
        <taxon>Crotalaria</taxon>
    </lineage>
</organism>
<feature type="compositionally biased region" description="Acidic residues" evidence="1">
    <location>
        <begin position="12"/>
        <end position="25"/>
    </location>
</feature>
<proteinExistence type="predicted"/>
<keyword evidence="2" id="KW-0812">Transmembrane</keyword>
<sequence length="69" mass="7987">MQNDKVAKELTYEDNSDDAQSNDEEEARLTWEIGKMLGLKAANEEQNYARVAWLLLLVLYFCCIAKLFL</sequence>
<dbReference type="Proteomes" id="UP001372338">
    <property type="component" value="Unassembled WGS sequence"/>
</dbReference>
<dbReference type="AlphaFoldDB" id="A0AAN9E7Q4"/>
<keyword evidence="4" id="KW-1185">Reference proteome</keyword>
<protein>
    <submittedName>
        <fullName evidence="3">Uncharacterized protein</fullName>
    </submittedName>
</protein>
<name>A0AAN9E7Q4_CROPI</name>
<keyword evidence="2" id="KW-1133">Transmembrane helix</keyword>
<reference evidence="3 4" key="1">
    <citation type="submission" date="2024-01" db="EMBL/GenBank/DDBJ databases">
        <title>The genomes of 5 underutilized Papilionoideae crops provide insights into root nodulation and disease resistanc.</title>
        <authorList>
            <person name="Yuan L."/>
        </authorList>
    </citation>
    <scope>NUCLEOTIDE SEQUENCE [LARGE SCALE GENOMIC DNA]</scope>
    <source>
        <strain evidence="3">ZHUSHIDOU_FW_LH</strain>
        <tissue evidence="3">Leaf</tissue>
    </source>
</reference>
<gene>
    <name evidence="3" type="ORF">RIF29_42212</name>
</gene>
<accession>A0AAN9E7Q4</accession>
<feature type="transmembrane region" description="Helical" evidence="2">
    <location>
        <begin position="48"/>
        <end position="68"/>
    </location>
</feature>
<keyword evidence="2" id="KW-0472">Membrane</keyword>
<feature type="compositionally biased region" description="Basic and acidic residues" evidence="1">
    <location>
        <begin position="1"/>
        <end position="11"/>
    </location>
</feature>
<evidence type="ECO:0000256" key="1">
    <source>
        <dbReference type="SAM" id="MobiDB-lite"/>
    </source>
</evidence>
<evidence type="ECO:0000313" key="3">
    <source>
        <dbReference type="EMBL" id="KAK7247331.1"/>
    </source>
</evidence>
<feature type="region of interest" description="Disordered" evidence="1">
    <location>
        <begin position="1"/>
        <end position="25"/>
    </location>
</feature>
<evidence type="ECO:0000256" key="2">
    <source>
        <dbReference type="SAM" id="Phobius"/>
    </source>
</evidence>
<evidence type="ECO:0000313" key="4">
    <source>
        <dbReference type="Proteomes" id="UP001372338"/>
    </source>
</evidence>